<evidence type="ECO:0008006" key="4">
    <source>
        <dbReference type="Google" id="ProtNLM"/>
    </source>
</evidence>
<reference evidence="2 3" key="1">
    <citation type="submission" date="2019-12" db="EMBL/GenBank/DDBJ databases">
        <title>Spirosoma sp. HMF4905 genome sequencing and assembly.</title>
        <authorList>
            <person name="Kang H."/>
            <person name="Cha I."/>
            <person name="Kim H."/>
            <person name="Joh K."/>
        </authorList>
    </citation>
    <scope>NUCLEOTIDE SEQUENCE [LARGE SCALE GENOMIC DNA]</scope>
    <source>
        <strain evidence="2 3">HMF4905</strain>
    </source>
</reference>
<dbReference type="Proteomes" id="UP000436006">
    <property type="component" value="Unassembled WGS sequence"/>
</dbReference>
<evidence type="ECO:0000313" key="3">
    <source>
        <dbReference type="Proteomes" id="UP000436006"/>
    </source>
</evidence>
<dbReference type="Gene3D" id="2.60.40.10">
    <property type="entry name" value="Immunoglobulins"/>
    <property type="match status" value="1"/>
</dbReference>
<dbReference type="InterPro" id="IPR035986">
    <property type="entry name" value="PKD_dom_sf"/>
</dbReference>
<keyword evidence="3" id="KW-1185">Reference proteome</keyword>
<dbReference type="RefSeq" id="WP_157591037.1">
    <property type="nucleotide sequence ID" value="NZ_WPIN01000034.1"/>
</dbReference>
<accession>A0A7K1SR63</accession>
<dbReference type="InterPro" id="IPR013783">
    <property type="entry name" value="Ig-like_fold"/>
</dbReference>
<organism evidence="2 3">
    <name type="scientific">Spirosoma arboris</name>
    <dbReference type="NCBI Taxonomy" id="2682092"/>
    <lineage>
        <taxon>Bacteria</taxon>
        <taxon>Pseudomonadati</taxon>
        <taxon>Bacteroidota</taxon>
        <taxon>Cytophagia</taxon>
        <taxon>Cytophagales</taxon>
        <taxon>Cytophagaceae</taxon>
        <taxon>Spirosoma</taxon>
    </lineage>
</organism>
<dbReference type="PROSITE" id="PS51257">
    <property type="entry name" value="PROKAR_LIPOPROTEIN"/>
    <property type="match status" value="1"/>
</dbReference>
<evidence type="ECO:0000256" key="1">
    <source>
        <dbReference type="SAM" id="SignalP"/>
    </source>
</evidence>
<dbReference type="EMBL" id="WPIN01000034">
    <property type="protein sequence ID" value="MVM36240.1"/>
    <property type="molecule type" value="Genomic_DNA"/>
</dbReference>
<protein>
    <recommendedName>
        <fullName evidence="4">PKD domain-containing protein</fullName>
    </recommendedName>
</protein>
<keyword evidence="1" id="KW-0732">Signal</keyword>
<proteinExistence type="predicted"/>
<gene>
    <name evidence="2" type="ORF">GO755_39890</name>
</gene>
<feature type="chain" id="PRO_5029829042" description="PKD domain-containing protein" evidence="1">
    <location>
        <begin position="20"/>
        <end position="101"/>
    </location>
</feature>
<feature type="signal peptide" evidence="1">
    <location>
        <begin position="1"/>
        <end position="19"/>
    </location>
</feature>
<sequence>MRRLLIAFLLPILVVSCSSKEIVKPAPKADFIWENVGNGLIQFTNQSTNADVYSWQFDVYSTTTSEKNPKRQFGKGKYSVSLSVQNSVGVDGITKVIEVTL</sequence>
<dbReference type="SUPFAM" id="SSF49299">
    <property type="entry name" value="PKD domain"/>
    <property type="match status" value="1"/>
</dbReference>
<dbReference type="AlphaFoldDB" id="A0A7K1SR63"/>
<comment type="caution">
    <text evidence="2">The sequence shown here is derived from an EMBL/GenBank/DDBJ whole genome shotgun (WGS) entry which is preliminary data.</text>
</comment>
<name>A0A7K1SR63_9BACT</name>
<evidence type="ECO:0000313" key="2">
    <source>
        <dbReference type="EMBL" id="MVM36240.1"/>
    </source>
</evidence>